<dbReference type="RefSeq" id="XP_045097875.1">
    <property type="nucleotide sequence ID" value="XM_045240107.1"/>
</dbReference>
<evidence type="ECO:0000313" key="1">
    <source>
        <dbReference type="EMBL" id="CAR98302.1"/>
    </source>
</evidence>
<dbReference type="HOGENOM" id="CLU_3052325_0_0_1"/>
<dbReference type="GeneID" id="68919326"/>
<proteinExistence type="predicted"/>
<dbReference type="AlphaFoldDB" id="B6IEH2"/>
<name>B6IEH2_CAEBR</name>
<reference evidence="1 2" key="1">
    <citation type="journal article" date="2003" name="PLoS Biol.">
        <title>The genome sequence of Caenorhabditis briggsae: a platform for comparative genomics.</title>
        <authorList>
            <person name="Stein L.D."/>
            <person name="Bao Z."/>
            <person name="Blasiar D."/>
            <person name="Blumenthal T."/>
            <person name="Brent M.R."/>
            <person name="Chen N."/>
            <person name="Chinwalla A."/>
            <person name="Clarke L."/>
            <person name="Clee C."/>
            <person name="Coghlan A."/>
            <person name="Coulson A."/>
            <person name="D'Eustachio P."/>
            <person name="Fitch D.H."/>
            <person name="Fulton L.A."/>
            <person name="Fulton R.E."/>
            <person name="Griffiths-Jones S."/>
            <person name="Harris T.W."/>
            <person name="Hillier L.W."/>
            <person name="Kamath R."/>
            <person name="Kuwabara P.E."/>
            <person name="Mardis E.R."/>
            <person name="Marra M.A."/>
            <person name="Miner T.L."/>
            <person name="Minx P."/>
            <person name="Mullikin J.C."/>
            <person name="Plumb R.W."/>
            <person name="Rogers J."/>
            <person name="Schein J.E."/>
            <person name="Sohrmann M."/>
            <person name="Spieth J."/>
            <person name="Stajich J.E."/>
            <person name="Wei C."/>
            <person name="Willey D."/>
            <person name="Wilson R.K."/>
            <person name="Durbin R."/>
            <person name="Waterston R.H."/>
        </authorList>
    </citation>
    <scope>NUCLEOTIDE SEQUENCE [LARGE SCALE GENOMIC DNA]</scope>
    <source>
        <strain evidence="1 2">AF16</strain>
    </source>
</reference>
<gene>
    <name evidence="1" type="ORF">CBG27877</name>
    <name evidence="1" type="ORF">CBG_27877</name>
</gene>
<evidence type="ECO:0000313" key="2">
    <source>
        <dbReference type="Proteomes" id="UP000008549"/>
    </source>
</evidence>
<dbReference type="CTD" id="68919326"/>
<dbReference type="KEGG" id="cbr:CBG_27877"/>
<dbReference type="Proteomes" id="UP000008549">
    <property type="component" value="Unassembled WGS sequence"/>
</dbReference>
<organism evidence="1 2">
    <name type="scientific">Caenorhabditis briggsae</name>
    <dbReference type="NCBI Taxonomy" id="6238"/>
    <lineage>
        <taxon>Eukaryota</taxon>
        <taxon>Metazoa</taxon>
        <taxon>Ecdysozoa</taxon>
        <taxon>Nematoda</taxon>
        <taxon>Chromadorea</taxon>
        <taxon>Rhabditida</taxon>
        <taxon>Rhabditina</taxon>
        <taxon>Rhabditomorpha</taxon>
        <taxon>Rhabditoidea</taxon>
        <taxon>Rhabditidae</taxon>
        <taxon>Peloderinae</taxon>
        <taxon>Caenorhabditis</taxon>
    </lineage>
</organism>
<reference evidence="1 2" key="2">
    <citation type="journal article" date="2011" name="PLoS Genet.">
        <title>Caenorhabditis briggsae recombinant inbred line genotypes reveal inter-strain incompatibility and the evolution of recombination.</title>
        <authorList>
            <person name="Ross J.A."/>
            <person name="Koboldt D.C."/>
            <person name="Staisch J.E."/>
            <person name="Chamberlin H.M."/>
            <person name="Gupta B.P."/>
            <person name="Miller R.D."/>
            <person name="Baird S.E."/>
            <person name="Haag E.S."/>
        </authorList>
    </citation>
    <scope>NUCLEOTIDE SEQUENCE [LARGE SCALE GENOMIC DNA]</scope>
    <source>
        <strain evidence="1 2">AF16</strain>
    </source>
</reference>
<keyword evidence="2" id="KW-1185">Reference proteome</keyword>
<dbReference type="EMBL" id="HE601409">
    <property type="protein sequence ID" value="CAR98302.1"/>
    <property type="molecule type" value="Genomic_DNA"/>
</dbReference>
<sequence length="54" mass="6164">MNGTAGEEVSRGMKHKGMLRKGGVKIYCDWKLFGGYPFSSSDYFPLFSTCFFFH</sequence>
<protein>
    <submittedName>
        <fullName evidence="1">Protein CBG27877</fullName>
    </submittedName>
</protein>
<dbReference type="InParanoid" id="B6IEH2"/>
<accession>B6IEH2</accession>